<dbReference type="AlphaFoldDB" id="A0A5A7N5U0"/>
<dbReference type="GO" id="GO:0003723">
    <property type="term" value="F:RNA binding"/>
    <property type="evidence" value="ECO:0007669"/>
    <property type="project" value="UniProtKB-KW"/>
</dbReference>
<feature type="compositionally biased region" description="Basic and acidic residues" evidence="9">
    <location>
        <begin position="312"/>
        <end position="327"/>
    </location>
</feature>
<keyword evidence="7" id="KW-0460">Magnesium</keyword>
<gene>
    <name evidence="12" type="ORF">JCM17846_11300</name>
</gene>
<feature type="compositionally biased region" description="Basic residues" evidence="9">
    <location>
        <begin position="462"/>
        <end position="471"/>
    </location>
</feature>
<keyword evidence="8" id="KW-0694">RNA-binding</keyword>
<organism evidence="12 13">
    <name type="scientific">Iodidimonas nitroreducens</name>
    <dbReference type="NCBI Taxonomy" id="1236968"/>
    <lineage>
        <taxon>Bacteria</taxon>
        <taxon>Pseudomonadati</taxon>
        <taxon>Pseudomonadota</taxon>
        <taxon>Alphaproteobacteria</taxon>
        <taxon>Iodidimonadales</taxon>
        <taxon>Iodidimonadaceae</taxon>
        <taxon>Iodidimonas</taxon>
    </lineage>
</organism>
<evidence type="ECO:0000256" key="6">
    <source>
        <dbReference type="ARBA" id="ARBA00022801"/>
    </source>
</evidence>
<keyword evidence="4" id="KW-0479">Metal-binding</keyword>
<name>A0A5A7N5U0_9PROT</name>
<feature type="region of interest" description="Disordered" evidence="9">
    <location>
        <begin position="268"/>
        <end position="498"/>
    </location>
</feature>
<accession>A0A5A7N5U0</accession>
<evidence type="ECO:0000256" key="3">
    <source>
        <dbReference type="ARBA" id="ARBA00022722"/>
    </source>
</evidence>
<dbReference type="EMBL" id="BKCN01000004">
    <property type="protein sequence ID" value="GER03448.1"/>
    <property type="molecule type" value="Genomic_DNA"/>
</dbReference>
<keyword evidence="3" id="KW-0540">Nuclease</keyword>
<dbReference type="InterPro" id="IPR048583">
    <property type="entry name" value="RNase_E_G_thioredoxin-like"/>
</dbReference>
<keyword evidence="5" id="KW-0255">Endonuclease</keyword>
<dbReference type="GO" id="GO:0004519">
    <property type="term" value="F:endonuclease activity"/>
    <property type="evidence" value="ECO:0007669"/>
    <property type="project" value="UniProtKB-KW"/>
</dbReference>
<comment type="cofactor">
    <cofactor evidence="1">
        <name>Mg(2+)</name>
        <dbReference type="ChEBI" id="CHEBI:18420"/>
    </cofactor>
</comment>
<sequence length="519" mass="57125">MEGEDGYKLAKGFMKLLMPSHARRVQHYKDRIPLFHRYQVENQLEAMYSPIVQLKSGGYIVINPTEALIAIDVNSGRSTKEHNIEETAYKTNLEAADEVARQLRLRDLAGLIVIDFIDMEDRGNNRSVEKRMKDALKSDRARIQVGRVSSFGLMEMSRQRLRPNLLEASMITCGTCNGAGVVPSVEMASLNILRALEEEGIRDRSAEITIKAPFSVAFYLLNNKRSMLTDLEQRYDYTLSINADAHLGIEPWEMERVAKTPEQIAAGARDAARRAAEAPALIDESDLDDDLPESDEDTAPEPGASATSSADAPEKSADHRGDDKAADNNDDEGGRKKRRRRRRRGRRGRGGDDQQSAQDQGDQDDSPRDAADGDQPSIDPQRAGEQSSLPVGAKDDEQKPRRRSRRRRSRGSDETAGPAQPNATNNAEGSAEGSADTAAQLGEPSVSNATENAPDAGDDKPRRRRRVRRKSPSGEAASLSAEADPAPAVPPAAQSLKSKILLNPKILLNLHVRRQMTRP</sequence>
<feature type="compositionally biased region" description="Basic residues" evidence="9">
    <location>
        <begin position="400"/>
        <end position="409"/>
    </location>
</feature>
<evidence type="ECO:0000256" key="4">
    <source>
        <dbReference type="ARBA" id="ARBA00022723"/>
    </source>
</evidence>
<dbReference type="Gene3D" id="3.40.1260.20">
    <property type="entry name" value="Ribonuclease E, catalytic domain"/>
    <property type="match status" value="1"/>
</dbReference>
<evidence type="ECO:0000256" key="1">
    <source>
        <dbReference type="ARBA" id="ARBA00001946"/>
    </source>
</evidence>
<dbReference type="InterPro" id="IPR019307">
    <property type="entry name" value="RNA-bd_AU-1/RNase_E/G"/>
</dbReference>
<feature type="domain" description="RNase E/G thioredoxin-like" evidence="11">
    <location>
        <begin position="172"/>
        <end position="256"/>
    </location>
</feature>
<proteinExistence type="predicted"/>
<evidence type="ECO:0000313" key="13">
    <source>
        <dbReference type="Proteomes" id="UP000324996"/>
    </source>
</evidence>
<evidence type="ECO:0000256" key="5">
    <source>
        <dbReference type="ARBA" id="ARBA00022759"/>
    </source>
</evidence>
<evidence type="ECO:0000259" key="10">
    <source>
        <dbReference type="Pfam" id="PF10150"/>
    </source>
</evidence>
<dbReference type="PANTHER" id="PTHR30001">
    <property type="entry name" value="RIBONUCLEASE"/>
    <property type="match status" value="1"/>
</dbReference>
<dbReference type="Proteomes" id="UP000324996">
    <property type="component" value="Unassembled WGS sequence"/>
</dbReference>
<feature type="domain" description="RNA-binding protein AU-1/Ribonuclease E/G" evidence="10">
    <location>
        <begin position="3"/>
        <end position="160"/>
    </location>
</feature>
<dbReference type="PANTHER" id="PTHR30001:SF1">
    <property type="entry name" value="RIBONUCLEASE E_G-LIKE PROTEIN, CHLOROPLASTIC"/>
    <property type="match status" value="1"/>
</dbReference>
<feature type="compositionally biased region" description="Basic residues" evidence="9">
    <location>
        <begin position="335"/>
        <end position="348"/>
    </location>
</feature>
<dbReference type="GO" id="GO:0006364">
    <property type="term" value="P:rRNA processing"/>
    <property type="evidence" value="ECO:0007669"/>
    <property type="project" value="TreeGrafter"/>
</dbReference>
<evidence type="ECO:0000313" key="12">
    <source>
        <dbReference type="EMBL" id="GER03448.1"/>
    </source>
</evidence>
<evidence type="ECO:0000256" key="8">
    <source>
        <dbReference type="ARBA" id="ARBA00022884"/>
    </source>
</evidence>
<keyword evidence="13" id="KW-1185">Reference proteome</keyword>
<evidence type="ECO:0000256" key="9">
    <source>
        <dbReference type="SAM" id="MobiDB-lite"/>
    </source>
</evidence>
<comment type="caution">
    <text evidence="12">The sequence shown here is derived from an EMBL/GenBank/DDBJ whole genome shotgun (WGS) entry which is preliminary data.</text>
</comment>
<keyword evidence="6" id="KW-0378">Hydrolase</keyword>
<keyword evidence="2" id="KW-0963">Cytoplasm</keyword>
<dbReference type="GO" id="GO:0005737">
    <property type="term" value="C:cytoplasm"/>
    <property type="evidence" value="ECO:0007669"/>
    <property type="project" value="TreeGrafter"/>
</dbReference>
<evidence type="ECO:0000256" key="7">
    <source>
        <dbReference type="ARBA" id="ARBA00022842"/>
    </source>
</evidence>
<dbReference type="Pfam" id="PF20833">
    <property type="entry name" value="RNase_E_G_Thio"/>
    <property type="match status" value="1"/>
</dbReference>
<evidence type="ECO:0000256" key="2">
    <source>
        <dbReference type="ARBA" id="ARBA00022490"/>
    </source>
</evidence>
<dbReference type="GO" id="GO:0046872">
    <property type="term" value="F:metal ion binding"/>
    <property type="evidence" value="ECO:0007669"/>
    <property type="project" value="UniProtKB-KW"/>
</dbReference>
<dbReference type="InterPro" id="IPR004659">
    <property type="entry name" value="RNase_E/G"/>
</dbReference>
<reference evidence="12 13" key="1">
    <citation type="submission" date="2019-09" db="EMBL/GenBank/DDBJ databases">
        <title>NBRP : Genome information of microbial organism related human and environment.</title>
        <authorList>
            <person name="Hattori M."/>
            <person name="Oshima K."/>
            <person name="Inaba H."/>
            <person name="Suda W."/>
            <person name="Sakamoto M."/>
            <person name="Iino T."/>
            <person name="Kitahara M."/>
            <person name="Oshida Y."/>
            <person name="Iida T."/>
            <person name="Kudo T."/>
            <person name="Itoh T."/>
            <person name="Ohkuma M."/>
        </authorList>
    </citation>
    <scope>NUCLEOTIDE SEQUENCE [LARGE SCALE GENOMIC DNA]</scope>
    <source>
        <strain evidence="12 13">Q-1</strain>
    </source>
</reference>
<dbReference type="GO" id="GO:0004540">
    <property type="term" value="F:RNA nuclease activity"/>
    <property type="evidence" value="ECO:0007669"/>
    <property type="project" value="InterPro"/>
</dbReference>
<dbReference type="GO" id="GO:0016787">
    <property type="term" value="F:hydrolase activity"/>
    <property type="evidence" value="ECO:0007669"/>
    <property type="project" value="UniProtKB-KW"/>
</dbReference>
<dbReference type="Pfam" id="PF10150">
    <property type="entry name" value="RNase_E_G"/>
    <property type="match status" value="1"/>
</dbReference>
<evidence type="ECO:0000259" key="11">
    <source>
        <dbReference type="Pfam" id="PF20833"/>
    </source>
</evidence>
<feature type="compositionally biased region" description="Low complexity" evidence="9">
    <location>
        <begin position="481"/>
        <end position="498"/>
    </location>
</feature>
<protein>
    <submittedName>
        <fullName evidence="12">Uncharacterized protein</fullName>
    </submittedName>
</protein>
<feature type="compositionally biased region" description="Acidic residues" evidence="9">
    <location>
        <begin position="283"/>
        <end position="299"/>
    </location>
</feature>